<keyword evidence="2" id="KW-1185">Reference proteome</keyword>
<accession>A0ACC2V9P5</accession>
<sequence>MIRNVYLIGHSCGAHILSHVFLCLPTPLPNTFISSHDPSTPLRVRLLEVLRKTRAAAFLDGIYDLDALIDEYPTYSFFVEAAFGKDKSRWAEACVLYEDEGKVRHLVPAVLDAARHARIVVAHATEDELLTPVQGRLWVDHLCRVGLEQNVVNDVETLVGTHDGCLHHVGLGELLYKLMTAA</sequence>
<evidence type="ECO:0000313" key="2">
    <source>
        <dbReference type="Proteomes" id="UP001241377"/>
    </source>
</evidence>
<gene>
    <name evidence="1" type="ORF">QFC19_007325</name>
</gene>
<evidence type="ECO:0000313" key="1">
    <source>
        <dbReference type="EMBL" id="KAJ9096099.1"/>
    </source>
</evidence>
<name>A0ACC2V9P5_9TREE</name>
<comment type="caution">
    <text evidence="1">The sequence shown here is derived from an EMBL/GenBank/DDBJ whole genome shotgun (WGS) entry which is preliminary data.</text>
</comment>
<dbReference type="EMBL" id="JASBWR010000096">
    <property type="protein sequence ID" value="KAJ9096099.1"/>
    <property type="molecule type" value="Genomic_DNA"/>
</dbReference>
<dbReference type="Proteomes" id="UP001241377">
    <property type="component" value="Unassembled WGS sequence"/>
</dbReference>
<protein>
    <submittedName>
        <fullName evidence="1">Uncharacterized protein</fullName>
    </submittedName>
</protein>
<reference evidence="1" key="1">
    <citation type="submission" date="2023-04" db="EMBL/GenBank/DDBJ databases">
        <title>Draft Genome sequencing of Naganishia species isolated from polar environments using Oxford Nanopore Technology.</title>
        <authorList>
            <person name="Leo P."/>
            <person name="Venkateswaran K."/>
        </authorList>
    </citation>
    <scope>NUCLEOTIDE SEQUENCE</scope>
    <source>
        <strain evidence="1">MNA-CCFEE 5261</strain>
    </source>
</reference>
<proteinExistence type="predicted"/>
<organism evidence="1 2">
    <name type="scientific">Naganishia cerealis</name>
    <dbReference type="NCBI Taxonomy" id="610337"/>
    <lineage>
        <taxon>Eukaryota</taxon>
        <taxon>Fungi</taxon>
        <taxon>Dikarya</taxon>
        <taxon>Basidiomycota</taxon>
        <taxon>Agaricomycotina</taxon>
        <taxon>Tremellomycetes</taxon>
        <taxon>Filobasidiales</taxon>
        <taxon>Filobasidiaceae</taxon>
        <taxon>Naganishia</taxon>
    </lineage>
</organism>